<name>A0A9P5X794_9AGAR</name>
<dbReference type="InterPro" id="IPR050121">
    <property type="entry name" value="Cytochrome_P450_monoxygenase"/>
</dbReference>
<accession>A0A9P5X794</accession>
<dbReference type="AlphaFoldDB" id="A0A9P5X794"/>
<comment type="caution">
    <text evidence="14">The sequence shown here is derived from an EMBL/GenBank/DDBJ whole genome shotgun (WGS) entry which is preliminary data.</text>
</comment>
<keyword evidence="12" id="KW-0472">Membrane</keyword>
<feature type="binding site" description="axial binding residue" evidence="13">
    <location>
        <position position="504"/>
    </location>
    <ligand>
        <name>heme</name>
        <dbReference type="ChEBI" id="CHEBI:30413"/>
    </ligand>
    <ligandPart>
        <name>Fe</name>
        <dbReference type="ChEBI" id="CHEBI:18248"/>
    </ligandPart>
</feature>
<evidence type="ECO:0000256" key="3">
    <source>
        <dbReference type="ARBA" id="ARBA00004721"/>
    </source>
</evidence>
<evidence type="ECO:0000256" key="9">
    <source>
        <dbReference type="ARBA" id="ARBA00023002"/>
    </source>
</evidence>
<evidence type="ECO:0000256" key="2">
    <source>
        <dbReference type="ARBA" id="ARBA00004370"/>
    </source>
</evidence>
<dbReference type="GO" id="GO:0016020">
    <property type="term" value="C:membrane"/>
    <property type="evidence" value="ECO:0007669"/>
    <property type="project" value="UniProtKB-SubCell"/>
</dbReference>
<evidence type="ECO:0000256" key="8">
    <source>
        <dbReference type="ARBA" id="ARBA00022989"/>
    </source>
</evidence>
<dbReference type="InterPro" id="IPR002403">
    <property type="entry name" value="Cyt_P450_E_grp-IV"/>
</dbReference>
<dbReference type="SUPFAM" id="SSF48264">
    <property type="entry name" value="Cytochrome P450"/>
    <property type="match status" value="1"/>
</dbReference>
<evidence type="ECO:0000313" key="14">
    <source>
        <dbReference type="EMBL" id="KAF9445892.1"/>
    </source>
</evidence>
<dbReference type="OrthoDB" id="1470350at2759"/>
<keyword evidence="7 13" id="KW-0479">Metal-binding</keyword>
<organism evidence="14 15">
    <name type="scientific">Macrolepiota fuliginosa MF-IS2</name>
    <dbReference type="NCBI Taxonomy" id="1400762"/>
    <lineage>
        <taxon>Eukaryota</taxon>
        <taxon>Fungi</taxon>
        <taxon>Dikarya</taxon>
        <taxon>Basidiomycota</taxon>
        <taxon>Agaricomycotina</taxon>
        <taxon>Agaricomycetes</taxon>
        <taxon>Agaricomycetidae</taxon>
        <taxon>Agaricales</taxon>
        <taxon>Agaricineae</taxon>
        <taxon>Agaricaceae</taxon>
        <taxon>Macrolepiota</taxon>
    </lineage>
</organism>
<comment type="cofactor">
    <cofactor evidence="1 13">
        <name>heme</name>
        <dbReference type="ChEBI" id="CHEBI:30413"/>
    </cofactor>
</comment>
<dbReference type="PANTHER" id="PTHR24305:SF166">
    <property type="entry name" value="CYTOCHROME P450 12A4, MITOCHONDRIAL-RELATED"/>
    <property type="match status" value="1"/>
</dbReference>
<dbReference type="InterPro" id="IPR036396">
    <property type="entry name" value="Cyt_P450_sf"/>
</dbReference>
<keyword evidence="6" id="KW-0812">Transmembrane</keyword>
<dbReference type="CDD" id="cd11069">
    <property type="entry name" value="CYP_FUM15-like"/>
    <property type="match status" value="1"/>
</dbReference>
<keyword evidence="8" id="KW-1133">Transmembrane helix</keyword>
<evidence type="ECO:0000256" key="5">
    <source>
        <dbReference type="ARBA" id="ARBA00022617"/>
    </source>
</evidence>
<evidence type="ECO:0000256" key="6">
    <source>
        <dbReference type="ARBA" id="ARBA00022692"/>
    </source>
</evidence>
<dbReference type="InterPro" id="IPR001128">
    <property type="entry name" value="Cyt_P450"/>
</dbReference>
<evidence type="ECO:0000256" key="11">
    <source>
        <dbReference type="ARBA" id="ARBA00023033"/>
    </source>
</evidence>
<dbReference type="GO" id="GO:0016705">
    <property type="term" value="F:oxidoreductase activity, acting on paired donors, with incorporation or reduction of molecular oxygen"/>
    <property type="evidence" value="ECO:0007669"/>
    <property type="project" value="InterPro"/>
</dbReference>
<dbReference type="PANTHER" id="PTHR24305">
    <property type="entry name" value="CYTOCHROME P450"/>
    <property type="match status" value="1"/>
</dbReference>
<dbReference type="GO" id="GO:0020037">
    <property type="term" value="F:heme binding"/>
    <property type="evidence" value="ECO:0007669"/>
    <property type="project" value="InterPro"/>
</dbReference>
<dbReference type="Pfam" id="PF00067">
    <property type="entry name" value="p450"/>
    <property type="match status" value="1"/>
</dbReference>
<gene>
    <name evidence="14" type="ORF">P691DRAFT_674719</name>
</gene>
<comment type="similarity">
    <text evidence="4">Belongs to the cytochrome P450 family.</text>
</comment>
<dbReference type="PRINTS" id="PR00385">
    <property type="entry name" value="P450"/>
</dbReference>
<comment type="subcellular location">
    <subcellularLocation>
        <location evidence="2">Membrane</location>
    </subcellularLocation>
</comment>
<keyword evidence="15" id="KW-1185">Reference proteome</keyword>
<dbReference type="GO" id="GO:0005506">
    <property type="term" value="F:iron ion binding"/>
    <property type="evidence" value="ECO:0007669"/>
    <property type="project" value="InterPro"/>
</dbReference>
<dbReference type="GO" id="GO:0004497">
    <property type="term" value="F:monooxygenase activity"/>
    <property type="evidence" value="ECO:0007669"/>
    <property type="project" value="UniProtKB-KW"/>
</dbReference>
<evidence type="ECO:0000256" key="4">
    <source>
        <dbReference type="ARBA" id="ARBA00010617"/>
    </source>
</evidence>
<dbReference type="Proteomes" id="UP000807342">
    <property type="component" value="Unassembled WGS sequence"/>
</dbReference>
<dbReference type="PRINTS" id="PR00465">
    <property type="entry name" value="EP450IV"/>
</dbReference>
<evidence type="ECO:0000256" key="10">
    <source>
        <dbReference type="ARBA" id="ARBA00023004"/>
    </source>
</evidence>
<keyword evidence="10 13" id="KW-0408">Iron</keyword>
<protein>
    <submittedName>
        <fullName evidence="14">Cytochrome P450</fullName>
    </submittedName>
</protein>
<evidence type="ECO:0000313" key="15">
    <source>
        <dbReference type="Proteomes" id="UP000807342"/>
    </source>
</evidence>
<reference evidence="14" key="1">
    <citation type="submission" date="2020-11" db="EMBL/GenBank/DDBJ databases">
        <authorList>
            <consortium name="DOE Joint Genome Institute"/>
            <person name="Ahrendt S."/>
            <person name="Riley R."/>
            <person name="Andreopoulos W."/>
            <person name="Labutti K."/>
            <person name="Pangilinan J."/>
            <person name="Ruiz-Duenas F.J."/>
            <person name="Barrasa J.M."/>
            <person name="Sanchez-Garcia M."/>
            <person name="Camarero S."/>
            <person name="Miyauchi S."/>
            <person name="Serrano A."/>
            <person name="Linde D."/>
            <person name="Babiker R."/>
            <person name="Drula E."/>
            <person name="Ayuso-Fernandez I."/>
            <person name="Pacheco R."/>
            <person name="Padilla G."/>
            <person name="Ferreira P."/>
            <person name="Barriuso J."/>
            <person name="Kellner H."/>
            <person name="Castanera R."/>
            <person name="Alfaro M."/>
            <person name="Ramirez L."/>
            <person name="Pisabarro A.G."/>
            <person name="Kuo A."/>
            <person name="Tritt A."/>
            <person name="Lipzen A."/>
            <person name="He G."/>
            <person name="Yan M."/>
            <person name="Ng V."/>
            <person name="Cullen D."/>
            <person name="Martin F."/>
            <person name="Rosso M.-N."/>
            <person name="Henrissat B."/>
            <person name="Hibbett D."/>
            <person name="Martinez A.T."/>
            <person name="Grigoriev I.V."/>
        </authorList>
    </citation>
    <scope>NUCLEOTIDE SEQUENCE</scope>
    <source>
        <strain evidence="14">MF-IS2</strain>
    </source>
</reference>
<keyword evidence="11" id="KW-0503">Monooxygenase</keyword>
<dbReference type="EMBL" id="MU151275">
    <property type="protein sequence ID" value="KAF9445892.1"/>
    <property type="molecule type" value="Genomic_DNA"/>
</dbReference>
<keyword evidence="5 13" id="KW-0349">Heme</keyword>
<evidence type="ECO:0000256" key="1">
    <source>
        <dbReference type="ARBA" id="ARBA00001971"/>
    </source>
</evidence>
<evidence type="ECO:0000256" key="13">
    <source>
        <dbReference type="PIRSR" id="PIRSR602403-1"/>
    </source>
</evidence>
<comment type="pathway">
    <text evidence="3">Secondary metabolite biosynthesis; terpenoid biosynthesis.</text>
</comment>
<keyword evidence="9" id="KW-0560">Oxidoreductase</keyword>
<evidence type="ECO:0000256" key="7">
    <source>
        <dbReference type="ARBA" id="ARBA00022723"/>
    </source>
</evidence>
<proteinExistence type="inferred from homology"/>
<evidence type="ECO:0000256" key="12">
    <source>
        <dbReference type="ARBA" id="ARBA00023136"/>
    </source>
</evidence>
<sequence>MDWVPAIVSRTVPSTANIIRGALVAYTTTKILRWIWRSTFVRSTLYDLPGPPPQSWFKGNLGQLFSPKGLDFHQSLVDTYGGIVKVYGFFGDEQLYISDPKALHSITLKDQGAFEETSVFLETNKVIFGPGLVATKGEQHRRQRKMTAPIFGVAQLRQIVPTFYDIAEKLADVLSNEVRGERDKRQTLDMSAWMSRVALESVGRTILGYSFDPLDSPHNNAYTSAVKDLIPTIFTLALVRQFAPFLVRLGPPWLRRKLVEWIPNDAVQKLKGMSDVMHGKAKEILELKYQELEDNPDAENEAREGRLKDIISALVKANESAPEGERLSENELTGQMTVLIFGAQDTTSSALSRILWQLSIRIDVQERIRKEAQECQRQSSAHRLSYEDIMALPWLDAVIKESLRLRYTRYPPVPFVRRVATKDCIVPYTPEGHKGESSQVLIPSGTTLFVSIVGSNRLESVWGEDAKQWKPERWLSNEGPERGKERLPGVYSGMMSFLGGQRSCVGHRFAQVEMKIILATLLTRFKFSLTKDEIVWSLSQIIAPSVKVNGPASTPVERRGLPLFVETL</sequence>
<dbReference type="Gene3D" id="1.10.630.10">
    <property type="entry name" value="Cytochrome P450"/>
    <property type="match status" value="1"/>
</dbReference>